<evidence type="ECO:0000313" key="4">
    <source>
        <dbReference type="Proteomes" id="UP001270362"/>
    </source>
</evidence>
<feature type="signal peptide" evidence="1">
    <location>
        <begin position="1"/>
        <end position="19"/>
    </location>
</feature>
<dbReference type="InterPro" id="IPR029062">
    <property type="entry name" value="Class_I_gatase-like"/>
</dbReference>
<reference evidence="3" key="1">
    <citation type="journal article" date="2023" name="Mol. Phylogenet. Evol.">
        <title>Genome-scale phylogeny and comparative genomics of the fungal order Sordariales.</title>
        <authorList>
            <person name="Hensen N."/>
            <person name="Bonometti L."/>
            <person name="Westerberg I."/>
            <person name="Brannstrom I.O."/>
            <person name="Guillou S."/>
            <person name="Cros-Aarteil S."/>
            <person name="Calhoun S."/>
            <person name="Haridas S."/>
            <person name="Kuo A."/>
            <person name="Mondo S."/>
            <person name="Pangilinan J."/>
            <person name="Riley R."/>
            <person name="LaButti K."/>
            <person name="Andreopoulos B."/>
            <person name="Lipzen A."/>
            <person name="Chen C."/>
            <person name="Yan M."/>
            <person name="Daum C."/>
            <person name="Ng V."/>
            <person name="Clum A."/>
            <person name="Steindorff A."/>
            <person name="Ohm R.A."/>
            <person name="Martin F."/>
            <person name="Silar P."/>
            <person name="Natvig D.O."/>
            <person name="Lalanne C."/>
            <person name="Gautier V."/>
            <person name="Ament-Velasquez S.L."/>
            <person name="Kruys A."/>
            <person name="Hutchinson M.I."/>
            <person name="Powell A.J."/>
            <person name="Barry K."/>
            <person name="Miller A.N."/>
            <person name="Grigoriev I.V."/>
            <person name="Debuchy R."/>
            <person name="Gladieux P."/>
            <person name="Hiltunen Thoren M."/>
            <person name="Johannesson H."/>
        </authorList>
    </citation>
    <scope>NUCLEOTIDE SEQUENCE</scope>
    <source>
        <strain evidence="3">CBS 314.62</strain>
    </source>
</reference>
<sequence length="239" mass="25564">MVLLSSLNVLLILFPGFNTLDMNGPYEVLRKSGLSQNFNVTVASETDITTSIEGLHARRDIAIDHALVQQLPDFDVLVVPGGVAGPGSAVEAQAANITSPFMTLIKEFADVAPLSTARPRVLLSICTGAIFLGTMGVFNDRYCTTHWKALTDLQKSVNDAAARTHGRPGTVVPARFVDSGNNTSGVRIISSGGVSAGLDASLYLVKSLFGEEEALDTAEMLDYAWHKTDGVVLDGMRYY</sequence>
<reference evidence="3" key="2">
    <citation type="submission" date="2023-06" db="EMBL/GenBank/DDBJ databases">
        <authorList>
            <consortium name="Lawrence Berkeley National Laboratory"/>
            <person name="Haridas S."/>
            <person name="Hensen N."/>
            <person name="Bonometti L."/>
            <person name="Westerberg I."/>
            <person name="Brannstrom I.O."/>
            <person name="Guillou S."/>
            <person name="Cros-Aarteil S."/>
            <person name="Calhoun S."/>
            <person name="Kuo A."/>
            <person name="Mondo S."/>
            <person name="Pangilinan J."/>
            <person name="Riley R."/>
            <person name="Labutti K."/>
            <person name="Andreopoulos B."/>
            <person name="Lipzen A."/>
            <person name="Chen C."/>
            <person name="Yanf M."/>
            <person name="Daum C."/>
            <person name="Ng V."/>
            <person name="Clum A."/>
            <person name="Steindorff A."/>
            <person name="Ohm R."/>
            <person name="Martin F."/>
            <person name="Silar P."/>
            <person name="Natvig D."/>
            <person name="Lalanne C."/>
            <person name="Gautier V."/>
            <person name="Ament-Velasquez S.L."/>
            <person name="Kruys A."/>
            <person name="Hutchinson M.I."/>
            <person name="Powell A.J."/>
            <person name="Barry K."/>
            <person name="Miller A.N."/>
            <person name="Grigoriev I.V."/>
            <person name="Debuchy R."/>
            <person name="Gladieux P."/>
            <person name="Thoren M.H."/>
            <person name="Johannesson H."/>
        </authorList>
    </citation>
    <scope>NUCLEOTIDE SEQUENCE</scope>
    <source>
        <strain evidence="3">CBS 314.62</strain>
    </source>
</reference>
<dbReference type="AlphaFoldDB" id="A0AAE0X2F8"/>
<keyword evidence="1" id="KW-0732">Signal</keyword>
<evidence type="ECO:0000256" key="1">
    <source>
        <dbReference type="SAM" id="SignalP"/>
    </source>
</evidence>
<dbReference type="InterPro" id="IPR052158">
    <property type="entry name" value="INH-QAR"/>
</dbReference>
<dbReference type="EMBL" id="JAULSO010000005">
    <property type="protein sequence ID" value="KAK3682994.1"/>
    <property type="molecule type" value="Genomic_DNA"/>
</dbReference>
<keyword evidence="4" id="KW-1185">Reference proteome</keyword>
<protein>
    <submittedName>
        <fullName evidence="3">ThiJ/PfpI family protein</fullName>
    </submittedName>
</protein>
<dbReference type="Pfam" id="PF01965">
    <property type="entry name" value="DJ-1_PfpI"/>
    <property type="match status" value="1"/>
</dbReference>
<accession>A0AAE0X2F8</accession>
<dbReference type="Proteomes" id="UP001270362">
    <property type="component" value="Unassembled WGS sequence"/>
</dbReference>
<evidence type="ECO:0000259" key="2">
    <source>
        <dbReference type="Pfam" id="PF01965"/>
    </source>
</evidence>
<dbReference type="InterPro" id="IPR002818">
    <property type="entry name" value="DJ-1/PfpI"/>
</dbReference>
<comment type="caution">
    <text evidence="3">The sequence shown here is derived from an EMBL/GenBank/DDBJ whole genome shotgun (WGS) entry which is preliminary data.</text>
</comment>
<dbReference type="SUPFAM" id="SSF52317">
    <property type="entry name" value="Class I glutamine amidotransferase-like"/>
    <property type="match status" value="1"/>
</dbReference>
<evidence type="ECO:0000313" key="3">
    <source>
        <dbReference type="EMBL" id="KAK3682994.1"/>
    </source>
</evidence>
<name>A0AAE0X2F8_9PEZI</name>
<dbReference type="Gene3D" id="3.40.50.880">
    <property type="match status" value="1"/>
</dbReference>
<dbReference type="PANTHER" id="PTHR43130">
    <property type="entry name" value="ARAC-FAMILY TRANSCRIPTIONAL REGULATOR"/>
    <property type="match status" value="1"/>
</dbReference>
<feature type="domain" description="DJ-1/PfpI" evidence="2">
    <location>
        <begin position="9"/>
        <end position="175"/>
    </location>
</feature>
<gene>
    <name evidence="3" type="ORF">B0T22DRAFT_522605</name>
</gene>
<proteinExistence type="predicted"/>
<organism evidence="3 4">
    <name type="scientific">Podospora appendiculata</name>
    <dbReference type="NCBI Taxonomy" id="314037"/>
    <lineage>
        <taxon>Eukaryota</taxon>
        <taxon>Fungi</taxon>
        <taxon>Dikarya</taxon>
        <taxon>Ascomycota</taxon>
        <taxon>Pezizomycotina</taxon>
        <taxon>Sordariomycetes</taxon>
        <taxon>Sordariomycetidae</taxon>
        <taxon>Sordariales</taxon>
        <taxon>Podosporaceae</taxon>
        <taxon>Podospora</taxon>
    </lineage>
</organism>
<dbReference type="PANTHER" id="PTHR43130:SF3">
    <property type="entry name" value="HTH-TYPE TRANSCRIPTIONAL REGULATOR RV1931C"/>
    <property type="match status" value="1"/>
</dbReference>
<feature type="chain" id="PRO_5042033603" evidence="1">
    <location>
        <begin position="20"/>
        <end position="239"/>
    </location>
</feature>